<comment type="caution">
    <text evidence="4">The sequence shown here is derived from an EMBL/GenBank/DDBJ whole genome shotgun (WGS) entry which is preliminary data.</text>
</comment>
<protein>
    <submittedName>
        <fullName evidence="4">Twitching motility protein PilT</fullName>
    </submittedName>
</protein>
<dbReference type="EMBL" id="JACHVC010000001">
    <property type="protein sequence ID" value="MBC2604675.1"/>
    <property type="molecule type" value="Genomic_DNA"/>
</dbReference>
<dbReference type="Proteomes" id="UP000526501">
    <property type="component" value="Unassembled WGS sequence"/>
</dbReference>
<feature type="transmembrane region" description="Helical" evidence="2">
    <location>
        <begin position="91"/>
        <end position="113"/>
    </location>
</feature>
<keyword evidence="2" id="KW-0472">Membrane</keyword>
<dbReference type="AlphaFoldDB" id="A0A7X1B2X7"/>
<accession>A0A7X1B2X7</accession>
<feature type="transmembrane region" description="Helical" evidence="2">
    <location>
        <begin position="7"/>
        <end position="26"/>
    </location>
</feature>
<keyword evidence="1" id="KW-0808">Transferase</keyword>
<keyword evidence="2" id="KW-0812">Transmembrane</keyword>
<feature type="domain" description="TRAM" evidence="3">
    <location>
        <begin position="265"/>
        <end position="331"/>
    </location>
</feature>
<evidence type="ECO:0000256" key="2">
    <source>
        <dbReference type="SAM" id="Phobius"/>
    </source>
</evidence>
<dbReference type="Gene3D" id="3.40.50.1010">
    <property type="entry name" value="5'-nuclease"/>
    <property type="match status" value="1"/>
</dbReference>
<dbReference type="GO" id="GO:0016740">
    <property type="term" value="F:transferase activity"/>
    <property type="evidence" value="ECO:0007669"/>
    <property type="project" value="UniProtKB-KW"/>
</dbReference>
<reference evidence="4 5" key="1">
    <citation type="submission" date="2020-07" db="EMBL/GenBank/DDBJ databases">
        <authorList>
            <person name="Feng X."/>
        </authorList>
    </citation>
    <scope>NUCLEOTIDE SEQUENCE [LARGE SCALE GENOMIC DNA]</scope>
    <source>
        <strain evidence="4 5">JCM23202</strain>
    </source>
</reference>
<name>A0A7X1B2X7_9BACT</name>
<feature type="transmembrane region" description="Helical" evidence="2">
    <location>
        <begin position="62"/>
        <end position="85"/>
    </location>
</feature>
<proteinExistence type="predicted"/>
<dbReference type="SUPFAM" id="SSF88723">
    <property type="entry name" value="PIN domain-like"/>
    <property type="match status" value="1"/>
</dbReference>
<dbReference type="InterPro" id="IPR029060">
    <property type="entry name" value="PIN-like_dom_sf"/>
</dbReference>
<evidence type="ECO:0000313" key="5">
    <source>
        <dbReference type="Proteomes" id="UP000526501"/>
    </source>
</evidence>
<dbReference type="PROSITE" id="PS50926">
    <property type="entry name" value="TRAM"/>
    <property type="match status" value="1"/>
</dbReference>
<feature type="transmembrane region" description="Helical" evidence="2">
    <location>
        <begin position="32"/>
        <end position="50"/>
    </location>
</feature>
<keyword evidence="2" id="KW-1133">Transmembrane helix</keyword>
<dbReference type="RefSeq" id="WP_185658566.1">
    <property type="nucleotide sequence ID" value="NZ_CAWPOO010000001.1"/>
</dbReference>
<sequence length="334" mass="36269">MKQSVIILRAILLAFCALGGFGVWYAYDTLGSVWLCMTVALLIGSLLILIDMLLKGFSLRGLSALTFGLFAGIIASHLITISPLFDSGDPQVIYISRVGVFVAVTYLGAIIALRGRDEFNLVIPYVRFDPQTVESPIAVVDESALVDGRIYKLASARLLVSVLSVPTFVVDELNSLAHSELEEERNRGKRGLKTLADLRTIEHVEVRIHDSEVHSRQSREEKILFIVQSLKGRLLATSESLINRAKQEGVPYVDMLGLAKSLSQEVIVGQTVSVKLVKTGREDSQGVGYLEDGSMVVVNGAADLVGSNILIEVDSIIPTSGGRMVFGKILGQEL</sequence>
<dbReference type="CDD" id="cd09877">
    <property type="entry name" value="PIN_YacL-like"/>
    <property type="match status" value="1"/>
</dbReference>
<evidence type="ECO:0000259" key="3">
    <source>
        <dbReference type="PROSITE" id="PS50926"/>
    </source>
</evidence>
<evidence type="ECO:0000313" key="4">
    <source>
        <dbReference type="EMBL" id="MBC2604675.1"/>
    </source>
</evidence>
<evidence type="ECO:0000256" key="1">
    <source>
        <dbReference type="ARBA" id="ARBA00022679"/>
    </source>
</evidence>
<organism evidence="4 5">
    <name type="scientific">Pelagicoccus albus</name>
    <dbReference type="NCBI Taxonomy" id="415222"/>
    <lineage>
        <taxon>Bacteria</taxon>
        <taxon>Pseudomonadati</taxon>
        <taxon>Verrucomicrobiota</taxon>
        <taxon>Opitutia</taxon>
        <taxon>Puniceicoccales</taxon>
        <taxon>Pelagicoccaceae</taxon>
        <taxon>Pelagicoccus</taxon>
    </lineage>
</organism>
<gene>
    <name evidence="4" type="ORF">H5P27_01260</name>
</gene>
<dbReference type="InterPro" id="IPR002792">
    <property type="entry name" value="TRAM_dom"/>
</dbReference>
<keyword evidence="5" id="KW-1185">Reference proteome</keyword>